<evidence type="ECO:0000256" key="1">
    <source>
        <dbReference type="SAM" id="Phobius"/>
    </source>
</evidence>
<evidence type="ECO:0000313" key="3">
    <source>
        <dbReference type="Proteomes" id="UP001597045"/>
    </source>
</evidence>
<dbReference type="EMBL" id="JBHTIS010002717">
    <property type="protein sequence ID" value="MFD1050262.1"/>
    <property type="molecule type" value="Genomic_DNA"/>
</dbReference>
<evidence type="ECO:0000313" key="2">
    <source>
        <dbReference type="EMBL" id="MFD1050262.1"/>
    </source>
</evidence>
<organism evidence="2 3">
    <name type="scientific">Kibdelosporangium lantanae</name>
    <dbReference type="NCBI Taxonomy" id="1497396"/>
    <lineage>
        <taxon>Bacteria</taxon>
        <taxon>Bacillati</taxon>
        <taxon>Actinomycetota</taxon>
        <taxon>Actinomycetes</taxon>
        <taxon>Pseudonocardiales</taxon>
        <taxon>Pseudonocardiaceae</taxon>
        <taxon>Kibdelosporangium</taxon>
    </lineage>
</organism>
<name>A0ABW3MJB5_9PSEU</name>
<keyword evidence="1" id="KW-0472">Membrane</keyword>
<sequence>MVDFGHGGGDERKVKRRRLSIALAVLLLVAVGVVIYVDRSGDSGGPATTQVRGVIGSEKVAFFRDQRVVRPQ</sequence>
<reference evidence="3" key="1">
    <citation type="journal article" date="2019" name="Int. J. Syst. Evol. Microbiol.">
        <title>The Global Catalogue of Microorganisms (GCM) 10K type strain sequencing project: providing services to taxonomists for standard genome sequencing and annotation.</title>
        <authorList>
            <consortium name="The Broad Institute Genomics Platform"/>
            <consortium name="The Broad Institute Genome Sequencing Center for Infectious Disease"/>
            <person name="Wu L."/>
            <person name="Ma J."/>
        </authorList>
    </citation>
    <scope>NUCLEOTIDE SEQUENCE [LARGE SCALE GENOMIC DNA]</scope>
    <source>
        <strain evidence="3">JCM 31486</strain>
    </source>
</reference>
<protein>
    <submittedName>
        <fullName evidence="2">Uncharacterized protein</fullName>
    </submittedName>
</protein>
<comment type="caution">
    <text evidence="2">The sequence shown here is derived from an EMBL/GenBank/DDBJ whole genome shotgun (WGS) entry which is preliminary data.</text>
</comment>
<gene>
    <name evidence="2" type="ORF">ACFQ1S_34435</name>
</gene>
<feature type="transmembrane region" description="Helical" evidence="1">
    <location>
        <begin position="19"/>
        <end position="37"/>
    </location>
</feature>
<dbReference type="Proteomes" id="UP001597045">
    <property type="component" value="Unassembled WGS sequence"/>
</dbReference>
<keyword evidence="3" id="KW-1185">Reference proteome</keyword>
<proteinExistence type="predicted"/>
<keyword evidence="1" id="KW-0812">Transmembrane</keyword>
<accession>A0ABW3MJB5</accession>
<keyword evidence="1" id="KW-1133">Transmembrane helix</keyword>